<dbReference type="AlphaFoldDB" id="K0RGE6"/>
<evidence type="ECO:0000256" key="1">
    <source>
        <dbReference type="SAM" id="MobiDB-lite"/>
    </source>
</evidence>
<dbReference type="Proteomes" id="UP000266841">
    <property type="component" value="Unassembled WGS sequence"/>
</dbReference>
<dbReference type="Pfam" id="PF24646">
    <property type="entry name" value="DUF7640"/>
    <property type="match status" value="1"/>
</dbReference>
<evidence type="ECO:0000313" key="3">
    <source>
        <dbReference type="EMBL" id="EJK51379.1"/>
    </source>
</evidence>
<evidence type="ECO:0000313" key="4">
    <source>
        <dbReference type="Proteomes" id="UP000266841"/>
    </source>
</evidence>
<protein>
    <recommendedName>
        <fullName evidence="2">DUF7640 domain-containing protein</fullName>
    </recommendedName>
</protein>
<name>K0RGE6_THAOC</name>
<keyword evidence="4" id="KW-1185">Reference proteome</keyword>
<dbReference type="InterPro" id="IPR056057">
    <property type="entry name" value="DUF7640"/>
</dbReference>
<accession>K0RGE6</accession>
<gene>
    <name evidence="3" type="ORF">THAOC_29449</name>
</gene>
<organism evidence="3 4">
    <name type="scientific">Thalassiosira oceanica</name>
    <name type="common">Marine diatom</name>
    <dbReference type="NCBI Taxonomy" id="159749"/>
    <lineage>
        <taxon>Eukaryota</taxon>
        <taxon>Sar</taxon>
        <taxon>Stramenopiles</taxon>
        <taxon>Ochrophyta</taxon>
        <taxon>Bacillariophyta</taxon>
        <taxon>Coscinodiscophyceae</taxon>
        <taxon>Thalassiosirophycidae</taxon>
        <taxon>Thalassiosirales</taxon>
        <taxon>Thalassiosiraceae</taxon>
        <taxon>Thalassiosira</taxon>
    </lineage>
</organism>
<dbReference type="EMBL" id="AGNL01041737">
    <property type="protein sequence ID" value="EJK51379.1"/>
    <property type="molecule type" value="Genomic_DNA"/>
</dbReference>
<feature type="non-terminal residue" evidence="3">
    <location>
        <position position="180"/>
    </location>
</feature>
<feature type="region of interest" description="Disordered" evidence="1">
    <location>
        <begin position="21"/>
        <end position="85"/>
    </location>
</feature>
<feature type="compositionally biased region" description="Polar residues" evidence="1">
    <location>
        <begin position="21"/>
        <end position="40"/>
    </location>
</feature>
<feature type="compositionally biased region" description="Basic and acidic residues" evidence="1">
    <location>
        <begin position="42"/>
        <end position="57"/>
    </location>
</feature>
<comment type="caution">
    <text evidence="3">The sequence shown here is derived from an EMBL/GenBank/DDBJ whole genome shotgun (WGS) entry which is preliminary data.</text>
</comment>
<feature type="domain" description="DUF7640" evidence="2">
    <location>
        <begin position="108"/>
        <end position="180"/>
    </location>
</feature>
<feature type="compositionally biased region" description="Basic and acidic residues" evidence="1">
    <location>
        <begin position="66"/>
        <end position="77"/>
    </location>
</feature>
<proteinExistence type="predicted"/>
<sequence>MRVNQAAVNALACAFGTHSAAASSERNWSRELQLSMPLSTNEDERGRGEKGRGERGRGERRKKKLEKIAARRNDASKKSGATIDDGLMGRSAKAKRLVDCIDGNTVKDPGVTCEEACGGECCVGDDSCKGFTGSVAKDGSCDGEEACRNAKIGEVSGGSCDGNSACQGATISVVSDGSCK</sequence>
<reference evidence="3 4" key="1">
    <citation type="journal article" date="2012" name="Genome Biol.">
        <title>Genome and low-iron response of an oceanic diatom adapted to chronic iron limitation.</title>
        <authorList>
            <person name="Lommer M."/>
            <person name="Specht M."/>
            <person name="Roy A.S."/>
            <person name="Kraemer L."/>
            <person name="Andreson R."/>
            <person name="Gutowska M.A."/>
            <person name="Wolf J."/>
            <person name="Bergner S.V."/>
            <person name="Schilhabel M.B."/>
            <person name="Klostermeier U.C."/>
            <person name="Beiko R.G."/>
            <person name="Rosenstiel P."/>
            <person name="Hippler M."/>
            <person name="Laroche J."/>
        </authorList>
    </citation>
    <scope>NUCLEOTIDE SEQUENCE [LARGE SCALE GENOMIC DNA]</scope>
    <source>
        <strain evidence="3 4">CCMP1005</strain>
    </source>
</reference>
<evidence type="ECO:0000259" key="2">
    <source>
        <dbReference type="Pfam" id="PF24646"/>
    </source>
</evidence>